<keyword evidence="3" id="KW-1185">Reference proteome</keyword>
<protein>
    <submittedName>
        <fullName evidence="2">Uncharacterized protein</fullName>
    </submittedName>
</protein>
<keyword evidence="1" id="KW-0732">Signal</keyword>
<reference evidence="2 3" key="1">
    <citation type="submission" date="2021-05" db="EMBL/GenBank/DDBJ databases">
        <title>Croceibacterium sp. LX-88 genome sequence.</title>
        <authorList>
            <person name="Luo X."/>
        </authorList>
    </citation>
    <scope>NUCLEOTIDE SEQUENCE [LARGE SCALE GENOMIC DNA]</scope>
    <source>
        <strain evidence="2 3">LX-88</strain>
    </source>
</reference>
<gene>
    <name evidence="2" type="ORF">KK137_11950</name>
</gene>
<name>A0ABS5W5M4_9SPHN</name>
<dbReference type="RefSeq" id="WP_214536637.1">
    <property type="nucleotide sequence ID" value="NZ_JAHFVK010000002.1"/>
</dbReference>
<feature type="chain" id="PRO_5047330399" evidence="1">
    <location>
        <begin position="23"/>
        <end position="265"/>
    </location>
</feature>
<sequence>MRLALVAAIGAASLALSGPTYAQDKAQRTEEFAKLPYWSGYWVSEGQAGTTIGGIAPASIEMREKGKAPAVPIMSLSGFGAPWNDEGKARMAERARIAPGRKAMGWGYPMMMDAAAPLQFLITPEETLIISPYGDVRHIYTDGRAMPGEEDLWPTVWGTSIGHWEGDTLVVETKAVKNPNIYFHTAPPLSEQAHYAERIRMDGNRLVSEVTIEDPVTLTGPWKARLTYVRDDGFDRMVQIDFDNDRTGFDGQVNTIEPAHPEEQH</sequence>
<dbReference type="EMBL" id="JAHFVK010000002">
    <property type="protein sequence ID" value="MBT2135048.1"/>
    <property type="molecule type" value="Genomic_DNA"/>
</dbReference>
<evidence type="ECO:0000313" key="2">
    <source>
        <dbReference type="EMBL" id="MBT2135048.1"/>
    </source>
</evidence>
<accession>A0ABS5W5M4</accession>
<evidence type="ECO:0000313" key="3">
    <source>
        <dbReference type="Proteomes" id="UP000811255"/>
    </source>
</evidence>
<proteinExistence type="predicted"/>
<dbReference type="Proteomes" id="UP000811255">
    <property type="component" value="Unassembled WGS sequence"/>
</dbReference>
<comment type="caution">
    <text evidence="2">The sequence shown here is derived from an EMBL/GenBank/DDBJ whole genome shotgun (WGS) entry which is preliminary data.</text>
</comment>
<feature type="signal peptide" evidence="1">
    <location>
        <begin position="1"/>
        <end position="22"/>
    </location>
</feature>
<evidence type="ECO:0000256" key="1">
    <source>
        <dbReference type="SAM" id="SignalP"/>
    </source>
</evidence>
<organism evidence="2 3">
    <name type="scientific">Croceibacterium selenioxidans</name>
    <dbReference type="NCBI Taxonomy" id="2838833"/>
    <lineage>
        <taxon>Bacteria</taxon>
        <taxon>Pseudomonadati</taxon>
        <taxon>Pseudomonadota</taxon>
        <taxon>Alphaproteobacteria</taxon>
        <taxon>Sphingomonadales</taxon>
        <taxon>Erythrobacteraceae</taxon>
        <taxon>Croceibacterium</taxon>
    </lineage>
</organism>